<feature type="compositionally biased region" description="Pro residues" evidence="1">
    <location>
        <begin position="56"/>
        <end position="76"/>
    </location>
</feature>
<keyword evidence="3" id="KW-1185">Reference proteome</keyword>
<dbReference type="RefSeq" id="WP_243321294.1">
    <property type="nucleotide sequence ID" value="NZ_JALGCL010000002.1"/>
</dbReference>
<feature type="region of interest" description="Disordered" evidence="1">
    <location>
        <begin position="163"/>
        <end position="197"/>
    </location>
</feature>
<evidence type="ECO:0000313" key="3">
    <source>
        <dbReference type="Proteomes" id="UP001165423"/>
    </source>
</evidence>
<feature type="compositionally biased region" description="Basic and acidic residues" evidence="1">
    <location>
        <begin position="163"/>
        <end position="173"/>
    </location>
</feature>
<feature type="region of interest" description="Disordered" evidence="1">
    <location>
        <begin position="34"/>
        <end position="137"/>
    </location>
</feature>
<feature type="compositionally biased region" description="Low complexity" evidence="1">
    <location>
        <begin position="174"/>
        <end position="185"/>
    </location>
</feature>
<protein>
    <submittedName>
        <fullName evidence="2">TonB C-terminal domain-containing protein</fullName>
    </submittedName>
</protein>
<organism evidence="2 3">
    <name type="scientific">Cognatiluteimonas sedimenti</name>
    <dbReference type="NCBI Taxonomy" id="2927791"/>
    <lineage>
        <taxon>Bacteria</taxon>
        <taxon>Pseudomonadati</taxon>
        <taxon>Pseudomonadota</taxon>
        <taxon>Gammaproteobacteria</taxon>
        <taxon>Lysobacterales</taxon>
        <taxon>Lysobacteraceae</taxon>
        <taxon>Cognatiluteimonas</taxon>
    </lineage>
</organism>
<dbReference type="EMBL" id="JALGCL010000002">
    <property type="protein sequence ID" value="MCJ0825795.1"/>
    <property type="molecule type" value="Genomic_DNA"/>
</dbReference>
<dbReference type="Gene3D" id="3.30.1150.10">
    <property type="match status" value="1"/>
</dbReference>
<accession>A0ABT0A491</accession>
<dbReference type="Pfam" id="PF13103">
    <property type="entry name" value="TonB_2"/>
    <property type="match status" value="1"/>
</dbReference>
<feature type="compositionally biased region" description="Basic and acidic residues" evidence="1">
    <location>
        <begin position="86"/>
        <end position="131"/>
    </location>
</feature>
<gene>
    <name evidence="2" type="ORF">MQC88_07470</name>
</gene>
<comment type="caution">
    <text evidence="2">The sequence shown here is derived from an EMBL/GenBank/DDBJ whole genome shotgun (WGS) entry which is preliminary data.</text>
</comment>
<name>A0ABT0A491_9GAMM</name>
<evidence type="ECO:0000256" key="1">
    <source>
        <dbReference type="SAM" id="MobiDB-lite"/>
    </source>
</evidence>
<reference evidence="2 3" key="1">
    <citation type="submission" date="2022-03" db="EMBL/GenBank/DDBJ databases">
        <title>Luteimonas soily sp. nov., a novel bacterium isolated from the soil.</title>
        <authorList>
            <person name="Zhang X."/>
        </authorList>
    </citation>
    <scope>NUCLEOTIDE SEQUENCE [LARGE SCALE GENOMIC DNA]</scope>
    <source>
        <strain evidence="2 3">50</strain>
    </source>
</reference>
<dbReference type="SUPFAM" id="SSF74653">
    <property type="entry name" value="TolA/TonB C-terminal domain"/>
    <property type="match status" value="1"/>
</dbReference>
<proteinExistence type="predicted"/>
<evidence type="ECO:0000313" key="2">
    <source>
        <dbReference type="EMBL" id="MCJ0825795.1"/>
    </source>
</evidence>
<dbReference type="Proteomes" id="UP001165423">
    <property type="component" value="Unassembled WGS sequence"/>
</dbReference>
<sequence>MFLGLWWTRTNAPLSAAGPVIEADLVDPDALSAPMRRALDAPAKAPPEPRPVEDAVPPPQPTPEARPQDAPVPPQPQAQEPIPVPDAREQERVERDADAARRAAREQEEKRRQEQVDLTRRERQEAAEKQQRLAQQQFADKLKKIRAEREKAARAADLAEQKLKQLADARTRSTADAATPSDSAASPPPGNNGVDPDLAARYAAALQDAILRNWTRPDTVPLGQRCRITIRQLPGGEVIDAKVAASCPYDELGQRSVEAAVLKAQPLPYAGFEAVFQRTLYLNFEAQDR</sequence>